<sequence length="668" mass="74202">MLTSDKNEQTAPEKTNPENSKPMLFPVSPKLAAEAMVDDEKYRQMYQQSIVNPQGFWREHGQRIDWFTPFTKVKNVSFDDHHVDIKWFKDGTTNVSHNCLDRHLETKGDQVAIYWEGDEPGEQREITYRELHEEVSRFANALKSQGVRQGDVVAIYMPMVIEAAVAMLACTRIGAIHSIVFAGFSPEALAGRIIDSNAKIVITADEGVRGGRTTALKANVDEALTHPDIRTIEKVIVYRRTGADIPWHNHRDVWWHELQQLSSPHCQAREMGAEDPLFILYTSGSTGKPKGVLHTTGGYLVYASMTHEYLFDYRDGEVFWCNADVGWITGHTYVVYGPLCNGATIVMHEGVPNYPSVNRVSQIVDKYNVNILYIAPTAIRALMAHDKQAVEGTSRKSLRLLGTVGEPINPQAWHWYHQTVGEGRCPIVDTWWQTETGAAMITPLPGATALKPGSATRPFFGVMPALVDNMGNIIDGPGEGNLVILDSWPGQARTVYGDHERFVQTYFTSFKGMYTTGDGARRDEDGYYWITGRVDDVINVSGHRMGTAEIESAMVAHHQVAEAAVVGYPHDIKGQGIYVYVTLNSGVDYSFDLAADLKKWVRQEIGPIATPDIIQNAPGLPKTRSGKIMRRILRKIAAGECDSLGDTSTLADPSVVDQLIADRVEVSA</sequence>
<dbReference type="InterPro" id="IPR020845">
    <property type="entry name" value="AMP-binding_CS"/>
</dbReference>
<evidence type="ECO:0000259" key="12">
    <source>
        <dbReference type="Pfam" id="PF16177"/>
    </source>
</evidence>
<keyword evidence="2 8" id="KW-0436">Ligase</keyword>
<dbReference type="Proteomes" id="UP000196573">
    <property type="component" value="Unassembled WGS sequence"/>
</dbReference>
<evidence type="ECO:0000256" key="3">
    <source>
        <dbReference type="ARBA" id="ARBA00022723"/>
    </source>
</evidence>
<dbReference type="GO" id="GO:0046872">
    <property type="term" value="F:metal ion binding"/>
    <property type="evidence" value="ECO:0007669"/>
    <property type="project" value="UniProtKB-KW"/>
</dbReference>
<keyword evidence="14" id="KW-1185">Reference proteome</keyword>
<dbReference type="Pfam" id="PF00501">
    <property type="entry name" value="AMP-binding"/>
    <property type="match status" value="1"/>
</dbReference>
<evidence type="ECO:0000256" key="7">
    <source>
        <dbReference type="ARBA" id="ARBA00022990"/>
    </source>
</evidence>
<name>A0A1X7AP42_9GAMM</name>
<feature type="modified residue" description="N6-acetyllysine" evidence="8">
    <location>
        <position position="627"/>
    </location>
</feature>
<dbReference type="Gene3D" id="3.40.50.12780">
    <property type="entry name" value="N-terminal domain of ligase-like"/>
    <property type="match status" value="1"/>
</dbReference>
<keyword evidence="7 8" id="KW-0007">Acetylation</keyword>
<dbReference type="Pfam" id="PF16177">
    <property type="entry name" value="ACAS_N"/>
    <property type="match status" value="1"/>
</dbReference>
<comment type="cofactor">
    <cofactor evidence="8">
        <name>Mg(2+)</name>
        <dbReference type="ChEBI" id="CHEBI:18420"/>
    </cofactor>
</comment>
<keyword evidence="3 8" id="KW-0479">Metal-binding</keyword>
<evidence type="ECO:0000256" key="2">
    <source>
        <dbReference type="ARBA" id="ARBA00022598"/>
    </source>
</evidence>
<dbReference type="FunFam" id="3.30.300.30:FF:000004">
    <property type="entry name" value="Acetyl-coenzyme A synthetase"/>
    <property type="match status" value="1"/>
</dbReference>
<dbReference type="AlphaFoldDB" id="A0A1X7AP42"/>
<feature type="domain" description="AMP-dependent synthetase/ligase" evidence="10">
    <location>
        <begin position="101"/>
        <end position="484"/>
    </location>
</feature>
<dbReference type="PANTHER" id="PTHR24095">
    <property type="entry name" value="ACETYL-COENZYME A SYNTHETASE"/>
    <property type="match status" value="1"/>
</dbReference>
<dbReference type="InterPro" id="IPR000873">
    <property type="entry name" value="AMP-dep_synth/lig_dom"/>
</dbReference>
<dbReference type="GO" id="GO:0005829">
    <property type="term" value="C:cytosol"/>
    <property type="evidence" value="ECO:0007669"/>
    <property type="project" value="TreeGrafter"/>
</dbReference>
<evidence type="ECO:0000256" key="4">
    <source>
        <dbReference type="ARBA" id="ARBA00022741"/>
    </source>
</evidence>
<keyword evidence="4 8" id="KW-0547">Nucleotide-binding</keyword>
<evidence type="ECO:0000259" key="10">
    <source>
        <dbReference type="Pfam" id="PF00501"/>
    </source>
</evidence>
<feature type="binding site" evidence="8">
    <location>
        <position position="533"/>
    </location>
    <ligand>
        <name>ATP</name>
        <dbReference type="ChEBI" id="CHEBI:30616"/>
    </ligand>
</feature>
<accession>A0A1X7AP42</accession>
<feature type="binding site" evidence="8">
    <location>
        <begin position="209"/>
        <end position="212"/>
    </location>
    <ligand>
        <name>CoA</name>
        <dbReference type="ChEBI" id="CHEBI:57287"/>
    </ligand>
</feature>
<dbReference type="NCBIfam" id="NF001208">
    <property type="entry name" value="PRK00174.1"/>
    <property type="match status" value="1"/>
</dbReference>
<dbReference type="HAMAP" id="MF_01123">
    <property type="entry name" value="Ac_CoA_synth"/>
    <property type="match status" value="1"/>
</dbReference>
<dbReference type="PANTHER" id="PTHR24095:SF243">
    <property type="entry name" value="ACETYL-COENZYME A SYNTHETASE"/>
    <property type="match status" value="1"/>
</dbReference>
<feature type="domain" description="Acetyl-coenzyme A synthetase N-terminal" evidence="12">
    <location>
        <begin position="42"/>
        <end position="99"/>
    </location>
</feature>
<dbReference type="EC" id="6.2.1.1" evidence="8"/>
<evidence type="ECO:0000256" key="5">
    <source>
        <dbReference type="ARBA" id="ARBA00022840"/>
    </source>
</evidence>
<dbReference type="PROSITE" id="PS00455">
    <property type="entry name" value="AMP_BINDING"/>
    <property type="match status" value="1"/>
</dbReference>
<dbReference type="FunFam" id="3.40.50.12780:FF:000001">
    <property type="entry name" value="Acetyl-coenzyme A synthetase"/>
    <property type="match status" value="1"/>
</dbReference>
<dbReference type="GO" id="GO:0016208">
    <property type="term" value="F:AMP binding"/>
    <property type="evidence" value="ECO:0007669"/>
    <property type="project" value="InterPro"/>
</dbReference>
<proteinExistence type="inferred from homology"/>
<feature type="binding site" evidence="8">
    <location>
        <begin position="405"/>
        <end position="407"/>
    </location>
    <ligand>
        <name>ATP</name>
        <dbReference type="ChEBI" id="CHEBI:30616"/>
    </ligand>
</feature>
<dbReference type="InterPro" id="IPR045851">
    <property type="entry name" value="AMP-bd_C_sf"/>
</dbReference>
<comment type="similarity">
    <text evidence="1 8">Belongs to the ATP-dependent AMP-binding enzyme family.</text>
</comment>
<comment type="PTM">
    <text evidence="8">Acetylated. Deacetylation by the SIR2-homolog deacetylase activates the enzyme.</text>
</comment>
<dbReference type="SUPFAM" id="SSF56801">
    <property type="entry name" value="Acetyl-CoA synthetase-like"/>
    <property type="match status" value="1"/>
</dbReference>
<feature type="binding site" evidence="8">
    <location>
        <position position="518"/>
    </location>
    <ligand>
        <name>ATP</name>
        <dbReference type="ChEBI" id="CHEBI:30616"/>
    </ligand>
</feature>
<evidence type="ECO:0000256" key="8">
    <source>
        <dbReference type="HAMAP-Rule" id="MF_01123"/>
    </source>
</evidence>
<dbReference type="GO" id="GO:0005524">
    <property type="term" value="F:ATP binding"/>
    <property type="evidence" value="ECO:0007669"/>
    <property type="project" value="UniProtKB-KW"/>
</dbReference>
<gene>
    <name evidence="13" type="primary">acs_2</name>
    <name evidence="8" type="synonym">acsA</name>
    <name evidence="13" type="ORF">EHSB41UT_03816</name>
</gene>
<evidence type="ECO:0000256" key="9">
    <source>
        <dbReference type="SAM" id="MobiDB-lite"/>
    </source>
</evidence>
<dbReference type="InterPro" id="IPR032387">
    <property type="entry name" value="ACAS_N"/>
</dbReference>
<feature type="domain" description="AMP-binding enzyme C-terminal" evidence="11">
    <location>
        <begin position="549"/>
        <end position="627"/>
    </location>
</feature>
<feature type="binding site" evidence="8">
    <location>
        <position position="329"/>
    </location>
    <ligand>
        <name>CoA</name>
        <dbReference type="ChEBI" id="CHEBI:57287"/>
    </ligand>
</feature>
<dbReference type="Gene3D" id="3.30.300.30">
    <property type="match status" value="1"/>
</dbReference>
<dbReference type="EMBL" id="FWPT01000010">
    <property type="protein sequence ID" value="SMA50025.1"/>
    <property type="molecule type" value="Genomic_DNA"/>
</dbReference>
<dbReference type="InterPro" id="IPR011904">
    <property type="entry name" value="Ac_CoA_lig"/>
</dbReference>
<evidence type="ECO:0000256" key="6">
    <source>
        <dbReference type="ARBA" id="ARBA00022842"/>
    </source>
</evidence>
<evidence type="ECO:0000313" key="13">
    <source>
        <dbReference type="EMBL" id="SMA50025.1"/>
    </source>
</evidence>
<comment type="catalytic activity">
    <reaction evidence="8">
        <text>acetate + ATP + CoA = acetyl-CoA + AMP + diphosphate</text>
        <dbReference type="Rhea" id="RHEA:23176"/>
        <dbReference type="ChEBI" id="CHEBI:30089"/>
        <dbReference type="ChEBI" id="CHEBI:30616"/>
        <dbReference type="ChEBI" id="CHEBI:33019"/>
        <dbReference type="ChEBI" id="CHEBI:57287"/>
        <dbReference type="ChEBI" id="CHEBI:57288"/>
        <dbReference type="ChEBI" id="CHEBI:456215"/>
        <dbReference type="EC" id="6.2.1.1"/>
    </reaction>
</comment>
<feature type="binding site" evidence="8">
    <location>
        <position position="602"/>
    </location>
    <ligand>
        <name>CoA</name>
        <dbReference type="ChEBI" id="CHEBI:57287"/>
    </ligand>
</feature>
<dbReference type="InterPro" id="IPR025110">
    <property type="entry name" value="AMP-bd_C"/>
</dbReference>
<feature type="binding site" evidence="8">
    <location>
        <position position="560"/>
    </location>
    <ligand>
        <name>Mg(2+)</name>
        <dbReference type="ChEBI" id="CHEBI:18420"/>
    </ligand>
</feature>
<reference evidence="13 14" key="1">
    <citation type="submission" date="2017-03" db="EMBL/GenBank/DDBJ databases">
        <authorList>
            <person name="Afonso C.L."/>
            <person name="Miller P.J."/>
            <person name="Scott M.A."/>
            <person name="Spackman E."/>
            <person name="Goraichik I."/>
            <person name="Dimitrov K.M."/>
            <person name="Suarez D.L."/>
            <person name="Swayne D.E."/>
        </authorList>
    </citation>
    <scope>NUCLEOTIDE SEQUENCE [LARGE SCALE GENOMIC DNA]</scope>
    <source>
        <strain evidence="13">SB41UT1</strain>
    </source>
</reference>
<evidence type="ECO:0000259" key="11">
    <source>
        <dbReference type="Pfam" id="PF13193"/>
    </source>
</evidence>
<dbReference type="CDD" id="cd05966">
    <property type="entry name" value="ACS"/>
    <property type="match status" value="1"/>
</dbReference>
<feature type="binding site" evidence="8">
    <location>
        <position position="544"/>
    </location>
    <ligand>
        <name>ATP</name>
        <dbReference type="ChEBI" id="CHEBI:30616"/>
    </ligand>
</feature>
<protein>
    <recommendedName>
        <fullName evidence="8">Acetyl-coenzyme A synthetase</fullName>
        <shortName evidence="8">AcCoA synthetase</shortName>
        <shortName evidence="8">Acs</shortName>
        <ecNumber evidence="8">6.2.1.1</ecNumber>
    </recommendedName>
    <alternativeName>
        <fullName evidence="8">Acetate--CoA ligase</fullName>
    </alternativeName>
    <alternativeName>
        <fullName evidence="8">Acyl-activating enzyme</fullName>
    </alternativeName>
</protein>
<comment type="function">
    <text evidence="8">Catalyzes the conversion of acetate into acetyl-CoA (AcCoA), an essential intermediate at the junction of anabolic and catabolic pathways. AcsA undergoes a two-step reaction. In the first half reaction, AcsA combines acetate with ATP to form acetyl-adenylate (AcAMP) intermediate. In the second half reaction, it can then transfer the acetyl group from AcAMP to the sulfhydryl group of CoA, forming the product AcCoA.</text>
</comment>
<feature type="binding site" evidence="8">
    <location>
        <begin position="429"/>
        <end position="434"/>
    </location>
    <ligand>
        <name>ATP</name>
        <dbReference type="ChEBI" id="CHEBI:30616"/>
    </ligand>
</feature>
<feature type="binding site" evidence="8">
    <location>
        <position position="555"/>
    </location>
    <ligand>
        <name>Mg(2+)</name>
        <dbReference type="ChEBI" id="CHEBI:18420"/>
    </ligand>
</feature>
<organism evidence="13 14">
    <name type="scientific">Parendozoicomonas haliclonae</name>
    <dbReference type="NCBI Taxonomy" id="1960125"/>
    <lineage>
        <taxon>Bacteria</taxon>
        <taxon>Pseudomonadati</taxon>
        <taxon>Pseudomonadota</taxon>
        <taxon>Gammaproteobacteria</taxon>
        <taxon>Oceanospirillales</taxon>
        <taxon>Endozoicomonadaceae</taxon>
        <taxon>Parendozoicomonas</taxon>
    </lineage>
</organism>
<dbReference type="GO" id="GO:0003987">
    <property type="term" value="F:acetate-CoA ligase activity"/>
    <property type="evidence" value="ECO:0007669"/>
    <property type="project" value="UniProtKB-UniRule"/>
</dbReference>
<feature type="binding site" evidence="8">
    <location>
        <position position="353"/>
    </location>
    <ligand>
        <name>CoA</name>
        <dbReference type="ChEBI" id="CHEBI:57287"/>
    </ligand>
</feature>
<dbReference type="GO" id="GO:0019427">
    <property type="term" value="P:acetyl-CoA biosynthetic process from acetate"/>
    <property type="evidence" value="ECO:0007669"/>
    <property type="project" value="UniProtKB-UniRule"/>
</dbReference>
<dbReference type="NCBIfam" id="TIGR02188">
    <property type="entry name" value="Ac_CoA_lig_AcsA"/>
    <property type="match status" value="1"/>
</dbReference>
<evidence type="ECO:0000256" key="1">
    <source>
        <dbReference type="ARBA" id="ARBA00006432"/>
    </source>
</evidence>
<evidence type="ECO:0000313" key="14">
    <source>
        <dbReference type="Proteomes" id="UP000196573"/>
    </source>
</evidence>
<keyword evidence="6 8" id="KW-0460">Magnesium</keyword>
<dbReference type="InterPro" id="IPR042099">
    <property type="entry name" value="ANL_N_sf"/>
</dbReference>
<dbReference type="Pfam" id="PF13193">
    <property type="entry name" value="AMP-binding_C"/>
    <property type="match status" value="1"/>
</dbReference>
<feature type="region of interest" description="Disordered" evidence="9">
    <location>
        <begin position="1"/>
        <end position="25"/>
    </location>
</feature>
<feature type="binding site" evidence="8">
    <location>
        <position position="541"/>
    </location>
    <ligand>
        <name>CoA</name>
        <dbReference type="ChEBI" id="CHEBI:57287"/>
    </ligand>
</feature>
<feature type="compositionally biased region" description="Polar residues" evidence="9">
    <location>
        <begin position="9"/>
        <end position="19"/>
    </location>
</feature>
<keyword evidence="5 8" id="KW-0067">ATP-binding</keyword>
<feature type="binding site" evidence="8">
    <location>
        <position position="557"/>
    </location>
    <ligand>
        <name>Mg(2+)</name>
        <dbReference type="ChEBI" id="CHEBI:18420"/>
    </ligand>
</feature>